<dbReference type="InterPro" id="IPR006083">
    <property type="entry name" value="PRK/URK"/>
</dbReference>
<dbReference type="Gene3D" id="3.40.50.300">
    <property type="entry name" value="P-loop containing nucleotide triphosphate hydrolases"/>
    <property type="match status" value="1"/>
</dbReference>
<dbReference type="InterPro" id="IPR027417">
    <property type="entry name" value="P-loop_NTPase"/>
</dbReference>
<dbReference type="STRING" id="520764.AN618_01550"/>
<protein>
    <submittedName>
        <fullName evidence="2">Threonine--tRNA ligase 1</fullName>
        <ecNumber evidence="2">6.1.1.3</ecNumber>
    </submittedName>
</protein>
<gene>
    <name evidence="2" type="primary">thrS</name>
    <name evidence="2" type="ORF">AN618_01550</name>
</gene>
<dbReference type="PANTHER" id="PTHR10285">
    <property type="entry name" value="URIDINE KINASE"/>
    <property type="match status" value="1"/>
</dbReference>
<dbReference type="AlphaFoldDB" id="A0A140LE42"/>
<feature type="domain" description="Phosphoribulokinase/uridine kinase" evidence="1">
    <location>
        <begin position="286"/>
        <end position="484"/>
    </location>
</feature>
<dbReference type="CDD" id="cd02028">
    <property type="entry name" value="UMPK_like"/>
    <property type="match status" value="1"/>
</dbReference>
<dbReference type="GO" id="GO:0005524">
    <property type="term" value="F:ATP binding"/>
    <property type="evidence" value="ECO:0007669"/>
    <property type="project" value="InterPro"/>
</dbReference>
<evidence type="ECO:0000313" key="3">
    <source>
        <dbReference type="Proteomes" id="UP000070427"/>
    </source>
</evidence>
<dbReference type="OrthoDB" id="9764644at2"/>
<organism evidence="2 3">
    <name type="scientific">Fervidicola ferrireducens</name>
    <dbReference type="NCBI Taxonomy" id="520764"/>
    <lineage>
        <taxon>Bacteria</taxon>
        <taxon>Bacillati</taxon>
        <taxon>Bacillota</taxon>
        <taxon>Clostridia</taxon>
        <taxon>Thermosediminibacterales</taxon>
        <taxon>Thermosediminibacteraceae</taxon>
        <taxon>Fervidicola</taxon>
    </lineage>
</organism>
<dbReference type="RefSeq" id="WP_066350994.1">
    <property type="nucleotide sequence ID" value="NZ_LOED01000001.1"/>
</dbReference>
<dbReference type="EMBL" id="LOED01000001">
    <property type="protein sequence ID" value="KXG78817.1"/>
    <property type="molecule type" value="Genomic_DNA"/>
</dbReference>
<accession>A0A140LE42</accession>
<dbReference type="SUPFAM" id="SSF52540">
    <property type="entry name" value="P-loop containing nucleoside triphosphate hydrolases"/>
    <property type="match status" value="1"/>
</dbReference>
<dbReference type="Gene3D" id="3.30.980.10">
    <property type="entry name" value="Threonyl-trna Synthetase, Chain A, domain 2"/>
    <property type="match status" value="1"/>
</dbReference>
<dbReference type="SUPFAM" id="SSF55186">
    <property type="entry name" value="ThrRS/AlaRS common domain"/>
    <property type="match status" value="1"/>
</dbReference>
<comment type="caution">
    <text evidence="2">The sequence shown here is derived from an EMBL/GenBank/DDBJ whole genome shotgun (WGS) entry which is preliminary data.</text>
</comment>
<dbReference type="Proteomes" id="UP000070427">
    <property type="component" value="Unassembled WGS sequence"/>
</dbReference>
<dbReference type="InParanoid" id="A0A140LE42"/>
<keyword evidence="3" id="KW-1185">Reference proteome</keyword>
<dbReference type="EC" id="6.1.1.3" evidence="2"/>
<reference evidence="2 3" key="1">
    <citation type="submission" date="2015-12" db="EMBL/GenBank/DDBJ databases">
        <title>Draft genome sequnece of Fervidicola ferrireducens strain Y170.</title>
        <authorList>
            <person name="Patel B.K."/>
        </authorList>
    </citation>
    <scope>NUCLEOTIDE SEQUENCE [LARGE SCALE GENOMIC DNA]</scope>
    <source>
        <strain evidence="2 3">Y170</strain>
    </source>
</reference>
<name>A0A140LE42_9FIRM</name>
<sequence>MKVHIKGVGEKTYESPVTLREIAEGVKDAFSSPVTCAVLKNRVYDLNHVIEGDADVEFLDLSSETGMRIYVRTLAFIFIKAASDVLPGCRVMVEHSIGNGIYSEIQWKEPIDSDDVKAVEMRMRELVEKDLPIIKKRVPTEEAAVYFKKMGWDDKVRLFKYLKGDYIDLYELDGMMDYFAGIMLPSTGYVRWFALKYYLPGVILQHPEPEVPLEIPPFDEQPKLFKVFWESERWAHILGIADAGALNDYITSGRAGEIIRIAEALHEKKIAQIADLICENRDMLRVILIAGPSSSGKTTFAQRLMVHLMVNGAKPLAISLDDYFVDREKTPLGEDGKPDFEALEAIDIELFNRQLAALIQGKEVYLPRYDFITGKREFRKDPVKIEKDQPIIIEGIHALNEKLTFAIPKKDKFKIYVSALTQLSIDNHNYISTTHTRLLRRIVRDSRTRGADALKTIAMWPSVQKGAKKYIFPFQEEADVMFNSALVYEFAVMKKYAEPLLKKIGEEFPEHVTARYLLKLLEYFEPLEDEWEIPATSIIREFIGGSCFKVG</sequence>
<dbReference type="Pfam" id="PF00485">
    <property type="entry name" value="PRK"/>
    <property type="match status" value="1"/>
</dbReference>
<dbReference type="GO" id="GO:0016301">
    <property type="term" value="F:kinase activity"/>
    <property type="evidence" value="ECO:0007669"/>
    <property type="project" value="InterPro"/>
</dbReference>
<dbReference type="GO" id="GO:0004829">
    <property type="term" value="F:threonine-tRNA ligase activity"/>
    <property type="evidence" value="ECO:0007669"/>
    <property type="project" value="UniProtKB-EC"/>
</dbReference>
<proteinExistence type="predicted"/>
<keyword evidence="2" id="KW-0436">Ligase</keyword>
<evidence type="ECO:0000313" key="2">
    <source>
        <dbReference type="EMBL" id="KXG78817.1"/>
    </source>
</evidence>
<dbReference type="PATRIC" id="fig|520764.3.peg.162"/>
<evidence type="ECO:0000259" key="1">
    <source>
        <dbReference type="Pfam" id="PF00485"/>
    </source>
</evidence>
<dbReference type="InterPro" id="IPR018163">
    <property type="entry name" value="Thr/Ala-tRNA-synth_IIc_edit"/>
</dbReference>